<keyword evidence="5" id="KW-1185">Reference proteome</keyword>
<dbReference type="InterPro" id="IPR041522">
    <property type="entry name" value="CdaR_GGDEF"/>
</dbReference>
<evidence type="ECO:0000259" key="3">
    <source>
        <dbReference type="Pfam" id="PF17853"/>
    </source>
</evidence>
<dbReference type="AlphaFoldDB" id="X0R971"/>
<evidence type="ECO:0000256" key="1">
    <source>
        <dbReference type="ARBA" id="ARBA00006754"/>
    </source>
</evidence>
<proteinExistence type="inferred from homology"/>
<feature type="domain" description="PucR C-terminal helix-turn-helix" evidence="2">
    <location>
        <begin position="338"/>
        <end position="394"/>
    </location>
</feature>
<sequence length="405" mass="43971">MLEELQRIAEDLAVRLGRSIAIDDPQIRLLVHTAHGDAALDRIRMTSITQRRIPAADEGFEYLNGFGISKAIDPVRIPADQAGETISRVCVPIRFQGLLFGYLWLLDPDESMGDDELDLAMESANSAGEVLFRARLMADRHEAAGQEILRDLLSSNHALAQGAADRLTAARLMGRGSQVVALVLGIESTGDADLSTSLAVALRKASQQASPWQSVWAVEGSASGVLLLGSRNPPIAHDLEKVGLRLQRAAAEALPDLEIHVGIGPAAPSVEQAYRSYRYAKDAMRVAAIVPGFGAVVSWESLGIYRTLIQLPPEALTDVAIPNGLRRLIEVDGSGVMLETLETYLDEAGSLPASIRRLNIHRTTLYYRLQRIEEATAMSLRDGSDRLALHLGAKIIRLTGAVERR</sequence>
<comment type="similarity">
    <text evidence="1">Belongs to the CdaR family.</text>
</comment>
<dbReference type="Pfam" id="PF13556">
    <property type="entry name" value="HTH_30"/>
    <property type="match status" value="1"/>
</dbReference>
<dbReference type="InterPro" id="IPR051448">
    <property type="entry name" value="CdaR-like_regulators"/>
</dbReference>
<dbReference type="PANTHER" id="PTHR33744:SF1">
    <property type="entry name" value="DNA-BINDING TRANSCRIPTIONAL ACTIVATOR ADER"/>
    <property type="match status" value="1"/>
</dbReference>
<dbReference type="RefSeq" id="WP_037236643.1">
    <property type="nucleotide sequence ID" value="NZ_BAWF01000041.1"/>
</dbReference>
<comment type="caution">
    <text evidence="4">The sequence shown here is derived from an EMBL/GenBank/DDBJ whole genome shotgun (WGS) entry which is preliminary data.</text>
</comment>
<dbReference type="SUPFAM" id="SSF55781">
    <property type="entry name" value="GAF domain-like"/>
    <property type="match status" value="1"/>
</dbReference>
<name>X0R971_RHOWR</name>
<feature type="domain" description="CdaR GGDEF-like" evidence="3">
    <location>
        <begin position="166"/>
        <end position="286"/>
    </location>
</feature>
<dbReference type="Pfam" id="PF17853">
    <property type="entry name" value="GGDEF_2"/>
    <property type="match status" value="1"/>
</dbReference>
<gene>
    <name evidence="4" type="ORF">RW1_041_00730</name>
</gene>
<dbReference type="Gene3D" id="1.10.10.2840">
    <property type="entry name" value="PucR C-terminal helix-turn-helix domain"/>
    <property type="match status" value="1"/>
</dbReference>
<evidence type="ECO:0000313" key="4">
    <source>
        <dbReference type="EMBL" id="GAF47525.1"/>
    </source>
</evidence>
<protein>
    <submittedName>
        <fullName evidence="4">Putative CdaR family transcriptional regulator</fullName>
    </submittedName>
</protein>
<dbReference type="EMBL" id="BAWF01000041">
    <property type="protein sequence ID" value="GAF47525.1"/>
    <property type="molecule type" value="Genomic_DNA"/>
</dbReference>
<dbReference type="Proteomes" id="UP000019491">
    <property type="component" value="Unassembled WGS sequence"/>
</dbReference>
<organism evidence="4 5">
    <name type="scientific">Rhodococcus wratislaviensis NBRC 100605</name>
    <dbReference type="NCBI Taxonomy" id="1219028"/>
    <lineage>
        <taxon>Bacteria</taxon>
        <taxon>Bacillati</taxon>
        <taxon>Actinomycetota</taxon>
        <taxon>Actinomycetes</taxon>
        <taxon>Mycobacteriales</taxon>
        <taxon>Nocardiaceae</taxon>
        <taxon>Rhodococcus</taxon>
    </lineage>
</organism>
<evidence type="ECO:0000259" key="2">
    <source>
        <dbReference type="Pfam" id="PF13556"/>
    </source>
</evidence>
<evidence type="ECO:0000313" key="5">
    <source>
        <dbReference type="Proteomes" id="UP000019491"/>
    </source>
</evidence>
<dbReference type="InterPro" id="IPR025736">
    <property type="entry name" value="PucR_C-HTH_dom"/>
</dbReference>
<accession>X0R971</accession>
<dbReference type="InterPro" id="IPR042070">
    <property type="entry name" value="PucR_C-HTH_sf"/>
</dbReference>
<dbReference type="OrthoDB" id="4534407at2"/>
<dbReference type="PANTHER" id="PTHR33744">
    <property type="entry name" value="CARBOHYDRATE DIACID REGULATOR"/>
    <property type="match status" value="1"/>
</dbReference>
<reference evidence="4 5" key="1">
    <citation type="submission" date="2014-02" db="EMBL/GenBank/DDBJ databases">
        <title>Whole genome shotgun sequence of Rhodococcus wratislaviensis NBRC 100605.</title>
        <authorList>
            <person name="Hosoyama A."/>
            <person name="Tsuchikane K."/>
            <person name="Yoshida I."/>
            <person name="Ohji S."/>
            <person name="Ichikawa N."/>
            <person name="Yamazoe A."/>
            <person name="Fujita N."/>
        </authorList>
    </citation>
    <scope>NUCLEOTIDE SEQUENCE [LARGE SCALE GENOMIC DNA]</scope>
    <source>
        <strain evidence="4 5">NBRC 100605</strain>
    </source>
</reference>